<dbReference type="SUPFAM" id="SSF55846">
    <property type="entry name" value="N-acetylmuramoyl-L-alanine amidase-like"/>
    <property type="match status" value="1"/>
</dbReference>
<dbReference type="PROSITE" id="PS51318">
    <property type="entry name" value="TAT"/>
    <property type="match status" value="1"/>
</dbReference>
<keyword evidence="4" id="KW-0378">Hydrolase</keyword>
<sequence length="292" mass="30077">MADLSISSNRSGLSRRAALRLAGAGTGGMLAATFGLVPTRAEAAGAGAVVGGAAVVPSGVGGVHYVPRAGWGADESWRINRRTGQPWPVEFAPGQVITVHHTAIPVNDADPAASVRAIYRGHTKDRGWADIGYHLLIDNAGAVYEGRRSGADTVPVYEADGRAVTGAHVQGNNAGNIGVALMGDLRTRPPTPQARRTLALVLLALAGRHQLDPTGMATYTNPSSGARRQIPTISGHRDWMGTACPGDALFALLPGLRRDVAVALGRPLPPQPLVPPRSPVAPGAQSLLAAAP</sequence>
<dbReference type="Gene3D" id="3.40.80.10">
    <property type="entry name" value="Peptidoglycan recognition protein-like"/>
    <property type="match status" value="1"/>
</dbReference>
<name>A0ABT0JUN1_9ACTN</name>
<dbReference type="InterPro" id="IPR006311">
    <property type="entry name" value="TAT_signal"/>
</dbReference>
<comment type="caution">
    <text evidence="4">The sequence shown here is derived from an EMBL/GenBank/DDBJ whole genome shotgun (WGS) entry which is preliminary data.</text>
</comment>
<dbReference type="Proteomes" id="UP001201873">
    <property type="component" value="Unassembled WGS sequence"/>
</dbReference>
<reference evidence="4 5" key="1">
    <citation type="submission" date="2022-04" db="EMBL/GenBank/DDBJ databases">
        <title>Genome diversity in the genus Frankia.</title>
        <authorList>
            <person name="Carlos-Shanley C."/>
            <person name="Hahn D."/>
        </authorList>
    </citation>
    <scope>NUCLEOTIDE SEQUENCE [LARGE SCALE GENOMIC DNA]</scope>
    <source>
        <strain evidence="4 5">Ag45/Mut15</strain>
    </source>
</reference>
<feature type="domain" description="Peptidoglycan recognition protein family" evidence="3">
    <location>
        <begin position="63"/>
        <end position="224"/>
    </location>
</feature>
<organism evidence="4 5">
    <name type="scientific">Frankia umida</name>
    <dbReference type="NCBI Taxonomy" id="573489"/>
    <lineage>
        <taxon>Bacteria</taxon>
        <taxon>Bacillati</taxon>
        <taxon>Actinomycetota</taxon>
        <taxon>Actinomycetes</taxon>
        <taxon>Frankiales</taxon>
        <taxon>Frankiaceae</taxon>
        <taxon>Frankia</taxon>
    </lineage>
</organism>
<comment type="similarity">
    <text evidence="1">Belongs to the N-acetylmuramoyl-L-alanine amidase 2 family.</text>
</comment>
<evidence type="ECO:0000256" key="1">
    <source>
        <dbReference type="ARBA" id="ARBA00007553"/>
    </source>
</evidence>
<dbReference type="InterPro" id="IPR036505">
    <property type="entry name" value="Amidase/PGRP_sf"/>
</dbReference>
<dbReference type="PANTHER" id="PTHR11022">
    <property type="entry name" value="PEPTIDOGLYCAN RECOGNITION PROTEIN"/>
    <property type="match status" value="1"/>
</dbReference>
<dbReference type="RefSeq" id="WP_248823720.1">
    <property type="nucleotide sequence ID" value="NZ_JALKFT010000004.1"/>
</dbReference>
<dbReference type="GO" id="GO:0008745">
    <property type="term" value="F:N-acetylmuramoyl-L-alanine amidase activity"/>
    <property type="evidence" value="ECO:0007669"/>
    <property type="project" value="UniProtKB-EC"/>
</dbReference>
<evidence type="ECO:0000259" key="3">
    <source>
        <dbReference type="SMART" id="SM00701"/>
    </source>
</evidence>
<feature type="region of interest" description="Disordered" evidence="2">
    <location>
        <begin position="269"/>
        <end position="292"/>
    </location>
</feature>
<gene>
    <name evidence="4" type="ORF">MXD59_05585</name>
</gene>
<keyword evidence="5" id="KW-1185">Reference proteome</keyword>
<accession>A0ABT0JUN1</accession>
<dbReference type="PANTHER" id="PTHR11022:SF41">
    <property type="entry name" value="PEPTIDOGLYCAN-RECOGNITION PROTEIN LC-RELATED"/>
    <property type="match status" value="1"/>
</dbReference>
<dbReference type="EMBL" id="JALKFT010000004">
    <property type="protein sequence ID" value="MCK9875257.1"/>
    <property type="molecule type" value="Genomic_DNA"/>
</dbReference>
<dbReference type="CDD" id="cd06583">
    <property type="entry name" value="PGRP"/>
    <property type="match status" value="1"/>
</dbReference>
<protein>
    <submittedName>
        <fullName evidence="4">N-acetylmuramoyl-L-alanine amidase</fullName>
        <ecNumber evidence="4">3.5.1.28</ecNumber>
    </submittedName>
</protein>
<evidence type="ECO:0000313" key="5">
    <source>
        <dbReference type="Proteomes" id="UP001201873"/>
    </source>
</evidence>
<dbReference type="EC" id="3.5.1.28" evidence="4"/>
<dbReference type="InterPro" id="IPR015510">
    <property type="entry name" value="PGRP"/>
</dbReference>
<evidence type="ECO:0000313" key="4">
    <source>
        <dbReference type="EMBL" id="MCK9875257.1"/>
    </source>
</evidence>
<evidence type="ECO:0000256" key="2">
    <source>
        <dbReference type="SAM" id="MobiDB-lite"/>
    </source>
</evidence>
<dbReference type="Pfam" id="PF01510">
    <property type="entry name" value="Amidase_2"/>
    <property type="match status" value="1"/>
</dbReference>
<feature type="compositionally biased region" description="Pro residues" evidence="2">
    <location>
        <begin position="269"/>
        <end position="279"/>
    </location>
</feature>
<proteinExistence type="inferred from homology"/>
<dbReference type="InterPro" id="IPR006619">
    <property type="entry name" value="PGRP_domain_met/bac"/>
</dbReference>
<dbReference type="InterPro" id="IPR002502">
    <property type="entry name" value="Amidase_domain"/>
</dbReference>
<dbReference type="SMART" id="SM00701">
    <property type="entry name" value="PGRP"/>
    <property type="match status" value="1"/>
</dbReference>